<dbReference type="Pfam" id="PF01529">
    <property type="entry name" value="DHHC"/>
    <property type="match status" value="1"/>
</dbReference>
<reference evidence="12" key="1">
    <citation type="submission" date="2023-08" db="EMBL/GenBank/DDBJ databases">
        <authorList>
            <person name="Chen Y."/>
            <person name="Shah S."/>
            <person name="Dougan E. K."/>
            <person name="Thang M."/>
            <person name="Chan C."/>
        </authorList>
    </citation>
    <scope>NUCLEOTIDE SEQUENCE</scope>
</reference>
<evidence type="ECO:0000256" key="9">
    <source>
        <dbReference type="ARBA" id="ARBA00023315"/>
    </source>
</evidence>
<dbReference type="PROSITE" id="PS50216">
    <property type="entry name" value="DHHC"/>
    <property type="match status" value="1"/>
</dbReference>
<evidence type="ECO:0000313" key="12">
    <source>
        <dbReference type="EMBL" id="CAJ1411163.1"/>
    </source>
</evidence>
<evidence type="ECO:0000256" key="5">
    <source>
        <dbReference type="ARBA" id="ARBA00022989"/>
    </source>
</evidence>
<dbReference type="GO" id="GO:0006612">
    <property type="term" value="P:protein targeting to membrane"/>
    <property type="evidence" value="ECO:0007669"/>
    <property type="project" value="TreeGrafter"/>
</dbReference>
<keyword evidence="4 10" id="KW-0812">Transmembrane</keyword>
<dbReference type="PANTHER" id="PTHR22883">
    <property type="entry name" value="ZINC FINGER DHHC DOMAIN CONTAINING PROTEIN"/>
    <property type="match status" value="1"/>
</dbReference>
<dbReference type="EMBL" id="CAUJNA010003860">
    <property type="protein sequence ID" value="CAJ1411163.1"/>
    <property type="molecule type" value="Genomic_DNA"/>
</dbReference>
<dbReference type="InterPro" id="IPR039859">
    <property type="entry name" value="PFA4/ZDH16/20/ERF2-like"/>
</dbReference>
<keyword evidence="5 10" id="KW-1133">Transmembrane helix</keyword>
<accession>A0AA36JTN5</accession>
<evidence type="ECO:0000256" key="7">
    <source>
        <dbReference type="ARBA" id="ARBA00023139"/>
    </source>
</evidence>
<dbReference type="AlphaFoldDB" id="A0AA36JTN5"/>
<protein>
    <recommendedName>
        <fullName evidence="10">Palmitoyltransferase</fullName>
        <ecNumber evidence="10">2.3.1.225</ecNumber>
    </recommendedName>
</protein>
<keyword evidence="13" id="KW-1185">Reference proteome</keyword>
<dbReference type="GO" id="GO:0005783">
    <property type="term" value="C:endoplasmic reticulum"/>
    <property type="evidence" value="ECO:0007669"/>
    <property type="project" value="TreeGrafter"/>
</dbReference>
<evidence type="ECO:0000256" key="8">
    <source>
        <dbReference type="ARBA" id="ARBA00023288"/>
    </source>
</evidence>
<dbReference type="PANTHER" id="PTHR22883:SF301">
    <property type="entry name" value="PALMITOYLTRANSFERASE ZDHHC12"/>
    <property type="match status" value="1"/>
</dbReference>
<dbReference type="InterPro" id="IPR001594">
    <property type="entry name" value="Palmitoyltrfase_DHHC"/>
</dbReference>
<comment type="similarity">
    <text evidence="2 10">Belongs to the DHHC palmitoyltransferase family.</text>
</comment>
<dbReference type="EC" id="2.3.1.225" evidence="10"/>
<feature type="transmembrane region" description="Helical" evidence="10">
    <location>
        <begin position="206"/>
        <end position="223"/>
    </location>
</feature>
<evidence type="ECO:0000256" key="4">
    <source>
        <dbReference type="ARBA" id="ARBA00022692"/>
    </source>
</evidence>
<comment type="domain">
    <text evidence="10">The DHHC domain is required for palmitoyltransferase activity.</text>
</comment>
<keyword evidence="6 10" id="KW-0472">Membrane</keyword>
<keyword evidence="7" id="KW-0564">Palmitate</keyword>
<dbReference type="GO" id="GO:0005794">
    <property type="term" value="C:Golgi apparatus"/>
    <property type="evidence" value="ECO:0007669"/>
    <property type="project" value="TreeGrafter"/>
</dbReference>
<comment type="caution">
    <text evidence="12">The sequence shown here is derived from an EMBL/GenBank/DDBJ whole genome shotgun (WGS) entry which is preliminary data.</text>
</comment>
<evidence type="ECO:0000256" key="2">
    <source>
        <dbReference type="ARBA" id="ARBA00008574"/>
    </source>
</evidence>
<dbReference type="GO" id="GO:0019706">
    <property type="term" value="F:protein-cysteine S-palmitoyltransferase activity"/>
    <property type="evidence" value="ECO:0007669"/>
    <property type="project" value="UniProtKB-EC"/>
</dbReference>
<keyword evidence="9 10" id="KW-0012">Acyltransferase</keyword>
<gene>
    <name evidence="12" type="ORF">EVOR1521_LOCUS31801</name>
</gene>
<comment type="subcellular location">
    <subcellularLocation>
        <location evidence="1">Endomembrane system</location>
        <topology evidence="1">Multi-pass membrane protein</topology>
    </subcellularLocation>
</comment>
<sequence length="419" mass="47278">MGIRCAALCTERVVSPLLVLTIHGLIVADVAYYRQELWHEVSLWYRSLRLLAVATVAVYLRTCLTNPGFVSSAHATEALCSSKGCLLLCCAAFVSMSEWKDWKSKRVVPELLASTAAPSPEAETSLDPETGKLEIAPWLTAEGMKRRMPAEPETEASGLTPRWCKRCQLHQPLRTKHCHDCGRCVRTHDHHCPWIGSCVGENNRVLFFWFLILQCLELGLFFMEGIQGISLLEPSVVLLTGLLFIAMFFLMVSCLLFFHGFLMLANLTTWEHISWRQITYLRPLKVERGSPFARSVLWNVAAYCCGPIWCPAIFRRVAGLRYSEGGVLWEMPGPWSGEKAAKTVASRQSDFRNFHWNHQQGQLLQENSSDPCDKHELFSSFYFLPQVWYLTPIARDSVYGGGISVKTGLDLSFFAAMPC</sequence>
<dbReference type="Proteomes" id="UP001178507">
    <property type="component" value="Unassembled WGS sequence"/>
</dbReference>
<evidence type="ECO:0000259" key="11">
    <source>
        <dbReference type="Pfam" id="PF01529"/>
    </source>
</evidence>
<proteinExistence type="inferred from homology"/>
<evidence type="ECO:0000256" key="3">
    <source>
        <dbReference type="ARBA" id="ARBA00022679"/>
    </source>
</evidence>
<name>A0AA36JTN5_9DINO</name>
<organism evidence="12 13">
    <name type="scientific">Effrenium voratum</name>
    <dbReference type="NCBI Taxonomy" id="2562239"/>
    <lineage>
        <taxon>Eukaryota</taxon>
        <taxon>Sar</taxon>
        <taxon>Alveolata</taxon>
        <taxon>Dinophyceae</taxon>
        <taxon>Suessiales</taxon>
        <taxon>Symbiodiniaceae</taxon>
        <taxon>Effrenium</taxon>
    </lineage>
</organism>
<feature type="domain" description="Palmitoyltransferase DHHC" evidence="11">
    <location>
        <begin position="161"/>
        <end position="275"/>
    </location>
</feature>
<evidence type="ECO:0000256" key="10">
    <source>
        <dbReference type="RuleBase" id="RU079119"/>
    </source>
</evidence>
<evidence type="ECO:0000256" key="6">
    <source>
        <dbReference type="ARBA" id="ARBA00023136"/>
    </source>
</evidence>
<evidence type="ECO:0000313" key="13">
    <source>
        <dbReference type="Proteomes" id="UP001178507"/>
    </source>
</evidence>
<comment type="catalytic activity">
    <reaction evidence="10">
        <text>L-cysteinyl-[protein] + hexadecanoyl-CoA = S-hexadecanoyl-L-cysteinyl-[protein] + CoA</text>
        <dbReference type="Rhea" id="RHEA:36683"/>
        <dbReference type="Rhea" id="RHEA-COMP:10131"/>
        <dbReference type="Rhea" id="RHEA-COMP:11032"/>
        <dbReference type="ChEBI" id="CHEBI:29950"/>
        <dbReference type="ChEBI" id="CHEBI:57287"/>
        <dbReference type="ChEBI" id="CHEBI:57379"/>
        <dbReference type="ChEBI" id="CHEBI:74151"/>
        <dbReference type="EC" id="2.3.1.225"/>
    </reaction>
</comment>
<evidence type="ECO:0000256" key="1">
    <source>
        <dbReference type="ARBA" id="ARBA00004127"/>
    </source>
</evidence>
<keyword evidence="3 10" id="KW-0808">Transferase</keyword>
<keyword evidence="8" id="KW-0449">Lipoprotein</keyword>
<feature type="transmembrane region" description="Helical" evidence="10">
    <location>
        <begin position="235"/>
        <end position="258"/>
    </location>
</feature>